<feature type="region of interest" description="Disordered" evidence="8">
    <location>
        <begin position="298"/>
        <end position="395"/>
    </location>
</feature>
<dbReference type="OrthoDB" id="3437960at2759"/>
<keyword evidence="11" id="KW-1185">Reference proteome</keyword>
<evidence type="ECO:0000259" key="9">
    <source>
        <dbReference type="PROSITE" id="PS50157"/>
    </source>
</evidence>
<evidence type="ECO:0000313" key="11">
    <source>
        <dbReference type="Proteomes" id="UP000233524"/>
    </source>
</evidence>
<dbReference type="InterPro" id="IPR036236">
    <property type="entry name" value="Znf_C2H2_sf"/>
</dbReference>
<feature type="compositionally biased region" description="Polar residues" evidence="8">
    <location>
        <begin position="45"/>
        <end position="55"/>
    </location>
</feature>
<dbReference type="Gene3D" id="3.30.160.60">
    <property type="entry name" value="Classic Zinc Finger"/>
    <property type="match status" value="3"/>
</dbReference>
<evidence type="ECO:0000256" key="6">
    <source>
        <dbReference type="ARBA" id="ARBA00023242"/>
    </source>
</evidence>
<evidence type="ECO:0000256" key="7">
    <source>
        <dbReference type="PROSITE-ProRule" id="PRU00042"/>
    </source>
</evidence>
<dbReference type="GO" id="GO:0000981">
    <property type="term" value="F:DNA-binding transcription factor activity, RNA polymerase II-specific"/>
    <property type="evidence" value="ECO:0007669"/>
    <property type="project" value="TreeGrafter"/>
</dbReference>
<feature type="region of interest" description="Disordered" evidence="8">
    <location>
        <begin position="730"/>
        <end position="777"/>
    </location>
</feature>
<comment type="subcellular location">
    <subcellularLocation>
        <location evidence="1">Nucleus</location>
    </subcellularLocation>
</comment>
<feature type="compositionally biased region" description="Low complexity" evidence="8">
    <location>
        <begin position="452"/>
        <end position="468"/>
    </location>
</feature>
<keyword evidence="2" id="KW-0479">Metal-binding</keyword>
<dbReference type="SUPFAM" id="SSF57667">
    <property type="entry name" value="beta-beta-alpha zinc fingers"/>
    <property type="match status" value="2"/>
</dbReference>
<reference evidence="10 11" key="1">
    <citation type="journal article" date="2017" name="G3 (Bethesda)">
        <title>First Draft Genome Sequence of the Pathogenic Fungus Lomentospora prolificans (Formerly Scedosporium prolificans).</title>
        <authorList>
            <person name="Luo R."/>
            <person name="Zimin A."/>
            <person name="Workman R."/>
            <person name="Fan Y."/>
            <person name="Pertea G."/>
            <person name="Grossman N."/>
            <person name="Wear M.P."/>
            <person name="Jia B."/>
            <person name="Miller H."/>
            <person name="Casadevall A."/>
            <person name="Timp W."/>
            <person name="Zhang S.X."/>
            <person name="Salzberg S.L."/>
        </authorList>
    </citation>
    <scope>NUCLEOTIDE SEQUENCE [LARGE SCALE GENOMIC DNA]</scope>
    <source>
        <strain evidence="10 11">JHH-5317</strain>
    </source>
</reference>
<dbReference type="InParanoid" id="A0A2N3N427"/>
<accession>A0A2N3N427</accession>
<feature type="compositionally biased region" description="Basic and acidic residues" evidence="8">
    <location>
        <begin position="622"/>
        <end position="632"/>
    </location>
</feature>
<protein>
    <recommendedName>
        <fullName evidence="9">C2H2-type domain-containing protein</fullName>
    </recommendedName>
</protein>
<feature type="compositionally biased region" description="Low complexity" evidence="8">
    <location>
        <begin position="641"/>
        <end position="660"/>
    </location>
</feature>
<dbReference type="GO" id="GO:0000977">
    <property type="term" value="F:RNA polymerase II transcription regulatory region sequence-specific DNA binding"/>
    <property type="evidence" value="ECO:0007669"/>
    <property type="project" value="TreeGrafter"/>
</dbReference>
<dbReference type="AlphaFoldDB" id="A0A2N3N427"/>
<dbReference type="FunFam" id="3.30.160.60:FF:001649">
    <property type="entry name" value="C2H2 transcription factor Swi5"/>
    <property type="match status" value="1"/>
</dbReference>
<dbReference type="STRING" id="41688.A0A2N3N427"/>
<feature type="region of interest" description="Disordered" evidence="8">
    <location>
        <begin position="1"/>
        <end position="65"/>
    </location>
</feature>
<feature type="compositionally biased region" description="Basic residues" evidence="8">
    <location>
        <begin position="612"/>
        <end position="621"/>
    </location>
</feature>
<feature type="region of interest" description="Disordered" evidence="8">
    <location>
        <begin position="437"/>
        <end position="477"/>
    </location>
</feature>
<dbReference type="InterPro" id="IPR013087">
    <property type="entry name" value="Znf_C2H2_type"/>
</dbReference>
<name>A0A2N3N427_9PEZI</name>
<evidence type="ECO:0000256" key="8">
    <source>
        <dbReference type="SAM" id="MobiDB-lite"/>
    </source>
</evidence>
<dbReference type="GO" id="GO:0005634">
    <property type="term" value="C:nucleus"/>
    <property type="evidence" value="ECO:0007669"/>
    <property type="project" value="UniProtKB-SubCell"/>
</dbReference>
<keyword evidence="5" id="KW-0862">Zinc</keyword>
<dbReference type="GO" id="GO:0008270">
    <property type="term" value="F:zinc ion binding"/>
    <property type="evidence" value="ECO:0007669"/>
    <property type="project" value="UniProtKB-KW"/>
</dbReference>
<proteinExistence type="predicted"/>
<feature type="domain" description="C2H2-type" evidence="9">
    <location>
        <begin position="519"/>
        <end position="548"/>
    </location>
</feature>
<dbReference type="VEuPathDB" id="FungiDB:jhhlp_005783"/>
<evidence type="ECO:0000313" key="10">
    <source>
        <dbReference type="EMBL" id="PKS07183.1"/>
    </source>
</evidence>
<keyword evidence="6" id="KW-0539">Nucleus</keyword>
<dbReference type="PANTHER" id="PTHR24381">
    <property type="entry name" value="ZINC FINGER PROTEIN"/>
    <property type="match status" value="1"/>
</dbReference>
<dbReference type="Proteomes" id="UP000233524">
    <property type="component" value="Unassembled WGS sequence"/>
</dbReference>
<dbReference type="Pfam" id="PF00096">
    <property type="entry name" value="zf-C2H2"/>
    <property type="match status" value="1"/>
</dbReference>
<keyword evidence="3" id="KW-0677">Repeat</keyword>
<evidence type="ECO:0000256" key="1">
    <source>
        <dbReference type="ARBA" id="ARBA00004123"/>
    </source>
</evidence>
<dbReference type="PANTHER" id="PTHR24381:SF393">
    <property type="entry name" value="CHROMATIN-LINKED ADAPTOR FOR MSL PROTEINS, ISOFORM B"/>
    <property type="match status" value="1"/>
</dbReference>
<keyword evidence="4 7" id="KW-0863">Zinc-finger</keyword>
<feature type="compositionally biased region" description="Polar residues" evidence="8">
    <location>
        <begin position="1"/>
        <end position="11"/>
    </location>
</feature>
<evidence type="ECO:0000256" key="2">
    <source>
        <dbReference type="ARBA" id="ARBA00022723"/>
    </source>
</evidence>
<gene>
    <name evidence="10" type="ORF">jhhlp_005783</name>
</gene>
<dbReference type="PROSITE" id="PS00028">
    <property type="entry name" value="ZINC_FINGER_C2H2_1"/>
    <property type="match status" value="2"/>
</dbReference>
<dbReference type="FunFam" id="3.30.160.60:FF:000504">
    <property type="entry name" value="C2H2 transcription factor swi5"/>
    <property type="match status" value="1"/>
</dbReference>
<evidence type="ECO:0000256" key="5">
    <source>
        <dbReference type="ARBA" id="ARBA00022833"/>
    </source>
</evidence>
<dbReference type="SMART" id="SM00355">
    <property type="entry name" value="ZnF_C2H2"/>
    <property type="match status" value="2"/>
</dbReference>
<comment type="caution">
    <text evidence="10">The sequence shown here is derived from an EMBL/GenBank/DDBJ whole genome shotgun (WGS) entry which is preliminary data.</text>
</comment>
<feature type="region of interest" description="Disordered" evidence="8">
    <location>
        <begin position="612"/>
        <end position="665"/>
    </location>
</feature>
<evidence type="ECO:0000256" key="4">
    <source>
        <dbReference type="ARBA" id="ARBA00022771"/>
    </source>
</evidence>
<organism evidence="10 11">
    <name type="scientific">Lomentospora prolificans</name>
    <dbReference type="NCBI Taxonomy" id="41688"/>
    <lineage>
        <taxon>Eukaryota</taxon>
        <taxon>Fungi</taxon>
        <taxon>Dikarya</taxon>
        <taxon>Ascomycota</taxon>
        <taxon>Pezizomycotina</taxon>
        <taxon>Sordariomycetes</taxon>
        <taxon>Hypocreomycetidae</taxon>
        <taxon>Microascales</taxon>
        <taxon>Microascaceae</taxon>
        <taxon>Lomentospora</taxon>
    </lineage>
</organism>
<dbReference type="PROSITE" id="PS50157">
    <property type="entry name" value="ZINC_FINGER_C2H2_2"/>
    <property type="match status" value="2"/>
</dbReference>
<sequence length="857" mass="94347">MLSNPPTTTGLHSAAMPTIAQRRRQHRRQNSTPSAFETVKIQKHMPSNHSNQINSARPAGGHRRGLSLDTRRQHIRQRSTASAAAAATALATASPLANRQDFTTVSMATNTGLTATQHHVLREAQQQCLQAGPGTQYAYMTGTTQAQPATAPPTTLSHEAFLMAATHGDPHAQRFDPNCFDPNAIPFDQYLMMQKSRANFESSMAASNELFAANSALSTPTYVEFQESPAQAQGWTSEGEAGTIRRTSRRISNGIMDRVAKFENLAEDTQRASTPPAQSVKGELFAAFEGLNTLDCLTSPADSHSNPQAEADAQGQVTQEQPRLSRFSEGYDESMEETIKPTRRSSQRKQPTVFDEMRRQAEQQEQQPQQPQLQRIAPAGPVPQRSNTMPAAYQGMPVSGGHDFMDMNNFSHEFMKIRSGYDGMSFGVVDGMPSINRPHPFDNLPDLRPHDSVSQPNSPSRSDSSNRASPHRRTESLASIASAASIADINIEETRTETGITLEDIATYISGPDPVDNKWLCLYEGCGKRFGRKENIKSHVQTHLNDRQYQCPTCNKCFVRQHDLKRHAKIHTGIKPYPCECGNSFARHDALTRHRQRGMCIGAFDGIVRKVVKRGRPRKHRPDMETRTDKASRTRRKNNLSISSMSSQSGYSDSSSLPGSPRNDFDMLDNNNFDLMDVAIDSSTINGVPPMLGGPTNSQMTAMPADISDLAQYANSPESHHSYVSPEAIMEAPPTLPPHPTSPAKSVTSQFNEPPELSQSSSPPPSRLFDVEPNTSITDDSNLSAFVPITSAGGQNLSGSLTVGIGEQDDEMLLKAFTNDERLLHLDRDSSMFMMSKFDEEYAVSMLNTENDMFFGS</sequence>
<evidence type="ECO:0000256" key="3">
    <source>
        <dbReference type="ARBA" id="ARBA00022737"/>
    </source>
</evidence>
<feature type="compositionally biased region" description="Low complexity" evidence="8">
    <location>
        <begin position="363"/>
        <end position="379"/>
    </location>
</feature>
<dbReference type="EMBL" id="NLAX01000701">
    <property type="protein sequence ID" value="PKS07183.1"/>
    <property type="molecule type" value="Genomic_DNA"/>
</dbReference>
<feature type="domain" description="C2H2-type" evidence="9">
    <location>
        <begin position="549"/>
        <end position="576"/>
    </location>
</feature>